<dbReference type="AlphaFoldDB" id="A0AAD5MJF5"/>
<comment type="caution">
    <text evidence="2">The sequence shown here is derived from an EMBL/GenBank/DDBJ whole genome shotgun (WGS) entry which is preliminary data.</text>
</comment>
<dbReference type="PANTHER" id="PTHR31967:SF16">
    <property type="entry name" value="GROUND-LIKE DOMAIN-CONTAINING PROTEIN"/>
    <property type="match status" value="1"/>
</dbReference>
<feature type="domain" description="Ground-like" evidence="1">
    <location>
        <begin position="70"/>
        <end position="145"/>
    </location>
</feature>
<name>A0AAD5MJF5_PARTN</name>
<dbReference type="PANTHER" id="PTHR31967">
    <property type="entry name" value="GROUNDHOG (HEDGEHOG-LIKE FAMILY)-RELATED"/>
    <property type="match status" value="1"/>
</dbReference>
<proteinExistence type="predicted"/>
<dbReference type="InterPro" id="IPR007284">
    <property type="entry name" value="Ground-like_dom"/>
</dbReference>
<evidence type="ECO:0000313" key="3">
    <source>
        <dbReference type="Proteomes" id="UP001196413"/>
    </source>
</evidence>
<sequence>MMSDLVADNVGQQFPHIGEIGGLVAFGKVELSRMAVLVHGHSDEATTFVTIAPGYSIAPSLPKCWRNKEGFECCSKRLERLIKESEKANSSKWKGCNMQKVVNDLQRIAQNRFKFSFEAIVAQSNLANLNRFRGNLMCKVRLKSGMIAVLYATSKQYSLESAGYHRLTLPELSAKKWTREQKRIRSTKDI</sequence>
<keyword evidence="3" id="KW-1185">Reference proteome</keyword>
<accession>A0AAD5MJF5</accession>
<dbReference type="Proteomes" id="UP001196413">
    <property type="component" value="Unassembled WGS sequence"/>
</dbReference>
<gene>
    <name evidence="2" type="ORF">KIN20_016062</name>
</gene>
<dbReference type="EMBL" id="JAHQIW010003239">
    <property type="protein sequence ID" value="KAJ1357818.1"/>
    <property type="molecule type" value="Genomic_DNA"/>
</dbReference>
<protein>
    <recommendedName>
        <fullName evidence="1">Ground-like domain-containing protein</fullName>
    </recommendedName>
</protein>
<evidence type="ECO:0000313" key="2">
    <source>
        <dbReference type="EMBL" id="KAJ1357818.1"/>
    </source>
</evidence>
<dbReference type="Pfam" id="PF04155">
    <property type="entry name" value="Ground-like"/>
    <property type="match status" value="1"/>
</dbReference>
<reference evidence="2" key="1">
    <citation type="submission" date="2021-06" db="EMBL/GenBank/DDBJ databases">
        <title>Parelaphostrongylus tenuis whole genome reference sequence.</title>
        <authorList>
            <person name="Garwood T.J."/>
            <person name="Larsen P.A."/>
            <person name="Fountain-Jones N.M."/>
            <person name="Garbe J.R."/>
            <person name="Macchietto M.G."/>
            <person name="Kania S.A."/>
            <person name="Gerhold R.W."/>
            <person name="Richards J.E."/>
            <person name="Wolf T.M."/>
        </authorList>
    </citation>
    <scope>NUCLEOTIDE SEQUENCE</scope>
    <source>
        <strain evidence="2">MNPRO001-30</strain>
        <tissue evidence="2">Meninges</tissue>
    </source>
</reference>
<organism evidence="2 3">
    <name type="scientific">Parelaphostrongylus tenuis</name>
    <name type="common">Meningeal worm</name>
    <dbReference type="NCBI Taxonomy" id="148309"/>
    <lineage>
        <taxon>Eukaryota</taxon>
        <taxon>Metazoa</taxon>
        <taxon>Ecdysozoa</taxon>
        <taxon>Nematoda</taxon>
        <taxon>Chromadorea</taxon>
        <taxon>Rhabditida</taxon>
        <taxon>Rhabditina</taxon>
        <taxon>Rhabditomorpha</taxon>
        <taxon>Strongyloidea</taxon>
        <taxon>Metastrongylidae</taxon>
        <taxon>Parelaphostrongylus</taxon>
    </lineage>
</organism>
<evidence type="ECO:0000259" key="1">
    <source>
        <dbReference type="Pfam" id="PF04155"/>
    </source>
</evidence>